<evidence type="ECO:0000313" key="3">
    <source>
        <dbReference type="Proteomes" id="UP000748531"/>
    </source>
</evidence>
<keyword evidence="3" id="KW-1185">Reference proteome</keyword>
<feature type="region of interest" description="Disordered" evidence="1">
    <location>
        <begin position="1069"/>
        <end position="1116"/>
    </location>
</feature>
<name>A0A8J4WEV2_9TREM</name>
<proteinExistence type="predicted"/>
<dbReference type="SUPFAM" id="SSF75399">
    <property type="entry name" value="Plakin repeat"/>
    <property type="match status" value="1"/>
</dbReference>
<reference evidence="2" key="1">
    <citation type="submission" date="2019-05" db="EMBL/GenBank/DDBJ databases">
        <title>Annotation for the trematode Paragonimus heterotremus.</title>
        <authorList>
            <person name="Choi Y.-J."/>
        </authorList>
    </citation>
    <scope>NUCLEOTIDE SEQUENCE</scope>
    <source>
        <strain evidence="2">LC</strain>
    </source>
</reference>
<accession>A0A8J4WEV2</accession>
<feature type="compositionally biased region" description="Polar residues" evidence="1">
    <location>
        <begin position="1103"/>
        <end position="1116"/>
    </location>
</feature>
<dbReference type="Gene3D" id="3.90.1290.10">
    <property type="entry name" value="Plakin repeat"/>
    <property type="match status" value="1"/>
</dbReference>
<feature type="compositionally biased region" description="Basic residues" evidence="1">
    <location>
        <begin position="1082"/>
        <end position="1099"/>
    </location>
</feature>
<dbReference type="InterPro" id="IPR035915">
    <property type="entry name" value="Plakin_repeat_sf"/>
</dbReference>
<dbReference type="OrthoDB" id="6268792at2759"/>
<dbReference type="AlphaFoldDB" id="A0A8J4WEV2"/>
<comment type="caution">
    <text evidence="2">The sequence shown here is derived from an EMBL/GenBank/DDBJ whole genome shotgun (WGS) entry which is preliminary data.</text>
</comment>
<sequence>MASDVSQTVDVHGRDLVPLRLTDVEVSYVCPVGDGAERIVSATAAPKPVAISPPVVEASTMSMQSAVAPTPSRPGHCSLCGQRVPTTQDKLSEPALSVPFVLPDWRPFLCSGCASFISLHAAVSPVIVDSSSHFLLDAGALLPDVFPFVASSPVFPGDSAVECCHFKHFSSQFTFFPDQCDVYSQTLLPCCDSSCTTEAVASVSASTCCDDLPGATRVLFQNMSVTDYRDRLVEHHYYVPARENLLVADCATQYSATPDVFGSLRGSNIELLSARQRLSEAFSMDVYHAGVAFGAFAEKSCATDFSVKEVVPTDPLGLRAQVPLAAAPNEVSTQTTDCIDLQLLLSQFDVTEVWEAVRSVTSDYDYYQTLRQNSFVREQTCTTDEEPTLLADIGIQVDMTGFIVRESSSSPDIYSGTSEVESTTYESYLLRSRLGQVREEQTYMAPLVNQASTQTEAVSFSLFSEFKSEGGLYESTETYDYRLLRDEIAEAWTQWDADFDANEIDDLNKEDADNLTEESYLEIVNKRRKKVYSQVEITEETDMVVCELGIQVDPDHFTDDTADSLTKKTHVKHTDEELQTDPIQLDSIQYSTDLNWADPNLYAVILAGIDASRIRALEDSRIWFGNETAGAKMLTTIGCQTSPVRHFIPTKEVSHWTEVSTTNQSLRERTMTELDSFVDKEIFVRPLSPESIQASDYSDLPTMIVQLRQRTVQYELLETGTQLLETQWNNIREVASPSTGLFAPVALAIRRGWIRLGERNEYVDPTTGDAIPLATAYQMGRIRLASTQTSLGRTAEPSIPILLLIERTYFSWRKTKLVSVEDTARGDVLTPEAAIQTGILEVTGSEIRFLDTMTNTWLTIEEGVGRQMIQVVAVESSAESTSSEEEEPSTCRVFQLTHICPGGEPCVWMAPLEAVRLGLFNWETGDVAADWPTRPLLRHLDPTGEIPTTAFVPSKWCSFLTAKHAGWLRLTEEEPSKWIVTHSVPYQEPNAVLLSRQINLVAYASTPAEAASDGVDHGMVSLQRARSDDVFATTTPSTSERPIRMHYLSDAFSSTRSRSDYQVRAYELPSERSDTEVESYTIHRRQVQRRHLPATKHRYYSGENPTSSDSVSPTRR</sequence>
<evidence type="ECO:0000313" key="2">
    <source>
        <dbReference type="EMBL" id="KAF5397598.1"/>
    </source>
</evidence>
<evidence type="ECO:0000256" key="1">
    <source>
        <dbReference type="SAM" id="MobiDB-lite"/>
    </source>
</evidence>
<protein>
    <submittedName>
        <fullName evidence="2">Uncharacterized protein</fullName>
    </submittedName>
</protein>
<dbReference type="Proteomes" id="UP000748531">
    <property type="component" value="Unassembled WGS sequence"/>
</dbReference>
<organism evidence="2 3">
    <name type="scientific">Paragonimus heterotremus</name>
    <dbReference type="NCBI Taxonomy" id="100268"/>
    <lineage>
        <taxon>Eukaryota</taxon>
        <taxon>Metazoa</taxon>
        <taxon>Spiralia</taxon>
        <taxon>Lophotrochozoa</taxon>
        <taxon>Platyhelminthes</taxon>
        <taxon>Trematoda</taxon>
        <taxon>Digenea</taxon>
        <taxon>Plagiorchiida</taxon>
        <taxon>Troglotremata</taxon>
        <taxon>Troglotrematidae</taxon>
        <taxon>Paragonimus</taxon>
    </lineage>
</organism>
<gene>
    <name evidence="2" type="ORF">PHET_09467</name>
</gene>
<dbReference type="EMBL" id="LUCH01006050">
    <property type="protein sequence ID" value="KAF5397598.1"/>
    <property type="molecule type" value="Genomic_DNA"/>
</dbReference>